<dbReference type="PANTHER" id="PTHR13355">
    <property type="entry name" value="GLUCOSAMINE 6-PHOSPHATE N-ACETYLTRANSFERASE"/>
    <property type="match status" value="1"/>
</dbReference>
<dbReference type="AlphaFoldDB" id="A0A0B4HUE4"/>
<evidence type="ECO:0000259" key="2">
    <source>
        <dbReference type="PROSITE" id="PS51186"/>
    </source>
</evidence>
<sequence>MATESTPTVAGCWDKMCSHKRDSTLTPLSRQFICPYPARHPRRLVRESLSLWGRTTAPLRLSHLPSRPTPLTSLDSIDKTAKQGQKPIFSPYSHSSQLSTINRLAYQSQPVATMPLFPASLISQEVASSLPEGFTIRPLEKGDYAKGFLTCLQDLTWTGDQTEREFNERYDEMDTHGKGPYYYVVIEHAGRIVGTGAVVVEKKFIWNRASVGHVEEICIAKAYQAKGLGLKLINALDSVARNVGCTKSLLNCDAAKSGFYGKCGYASAGMEMQHAFKSDEQTQ</sequence>
<organism evidence="3 4">
    <name type="scientific">Metarhizium guizhouense (strain ARSEF 977)</name>
    <dbReference type="NCBI Taxonomy" id="1276136"/>
    <lineage>
        <taxon>Eukaryota</taxon>
        <taxon>Fungi</taxon>
        <taxon>Dikarya</taxon>
        <taxon>Ascomycota</taxon>
        <taxon>Pezizomycotina</taxon>
        <taxon>Sordariomycetes</taxon>
        <taxon>Hypocreomycetidae</taxon>
        <taxon>Hypocreales</taxon>
        <taxon>Clavicipitaceae</taxon>
        <taxon>Metarhizium</taxon>
    </lineage>
</organism>
<keyword evidence="1" id="KW-0808">Transferase</keyword>
<feature type="domain" description="N-acetyltransferase" evidence="2">
    <location>
        <begin position="134"/>
        <end position="283"/>
    </location>
</feature>
<proteinExistence type="inferred from homology"/>
<dbReference type="GO" id="GO:0006048">
    <property type="term" value="P:UDP-N-acetylglucosamine biosynthetic process"/>
    <property type="evidence" value="ECO:0007669"/>
    <property type="project" value="UniProtKB-UniRule"/>
</dbReference>
<comment type="caution">
    <text evidence="3">The sequence shown here is derived from an EMBL/GenBank/DDBJ whole genome shotgun (WGS) entry which is preliminary data.</text>
</comment>
<name>A0A0B4HUE4_METGA</name>
<dbReference type="EMBL" id="AZNH01000067">
    <property type="protein sequence ID" value="KID83084.1"/>
    <property type="molecule type" value="Genomic_DNA"/>
</dbReference>
<comment type="similarity">
    <text evidence="1">Belongs to the acetyltransferase family. GNA1 subfamily.</text>
</comment>
<dbReference type="PANTHER" id="PTHR13355:SF11">
    <property type="entry name" value="GLUCOSAMINE 6-PHOSPHATE N-ACETYLTRANSFERASE"/>
    <property type="match status" value="1"/>
</dbReference>
<dbReference type="SUPFAM" id="SSF55729">
    <property type="entry name" value="Acyl-CoA N-acyltransferases (Nat)"/>
    <property type="match status" value="1"/>
</dbReference>
<dbReference type="PROSITE" id="PS51186">
    <property type="entry name" value="GNAT"/>
    <property type="match status" value="1"/>
</dbReference>
<dbReference type="InterPro" id="IPR000182">
    <property type="entry name" value="GNAT_dom"/>
</dbReference>
<evidence type="ECO:0000256" key="1">
    <source>
        <dbReference type="RuleBase" id="RU365086"/>
    </source>
</evidence>
<dbReference type="Gene3D" id="3.40.630.30">
    <property type="match status" value="1"/>
</dbReference>
<accession>A0A0B4HUE4</accession>
<dbReference type="GO" id="GO:0004343">
    <property type="term" value="F:glucosamine 6-phosphate N-acetyltransferase activity"/>
    <property type="evidence" value="ECO:0007669"/>
    <property type="project" value="UniProtKB-UniRule"/>
</dbReference>
<keyword evidence="1" id="KW-0012">Acyltransferase</keyword>
<comment type="pathway">
    <text evidence="1">Nucleotide-sugar biosynthesis; UDP-N-acetyl-alpha-D-glucosamine biosynthesis; N-acetyl-alpha-D-glucosamine 1-phosphate from alpha-D-glucosamine 6-phosphate (route I): step 1/2.</text>
</comment>
<dbReference type="InterPro" id="IPR016181">
    <property type="entry name" value="Acyl_CoA_acyltransferase"/>
</dbReference>
<evidence type="ECO:0000313" key="3">
    <source>
        <dbReference type="EMBL" id="KID83084.1"/>
    </source>
</evidence>
<gene>
    <name evidence="3" type="ORF">MGU_09619</name>
</gene>
<dbReference type="Proteomes" id="UP000031192">
    <property type="component" value="Unassembled WGS sequence"/>
</dbReference>
<evidence type="ECO:0000313" key="4">
    <source>
        <dbReference type="Proteomes" id="UP000031192"/>
    </source>
</evidence>
<reference evidence="3 4" key="1">
    <citation type="journal article" date="2014" name="Proc. Natl. Acad. Sci. U.S.A.">
        <title>Trajectory and genomic determinants of fungal-pathogen speciation and host adaptation.</title>
        <authorList>
            <person name="Hu X."/>
            <person name="Xiao G."/>
            <person name="Zheng P."/>
            <person name="Shang Y."/>
            <person name="Su Y."/>
            <person name="Zhang X."/>
            <person name="Liu X."/>
            <person name="Zhan S."/>
            <person name="St Leger R.J."/>
            <person name="Wang C."/>
        </authorList>
    </citation>
    <scope>NUCLEOTIDE SEQUENCE [LARGE SCALE GENOMIC DNA]</scope>
    <source>
        <strain evidence="3 4">ARSEF 977</strain>
    </source>
</reference>
<dbReference type="Pfam" id="PF00583">
    <property type="entry name" value="Acetyltransf_1"/>
    <property type="match status" value="1"/>
</dbReference>
<keyword evidence="4" id="KW-1185">Reference proteome</keyword>
<dbReference type="UniPathway" id="UPA00113">
    <property type="reaction ID" value="UER00529"/>
</dbReference>
<comment type="catalytic activity">
    <reaction evidence="1">
        <text>D-glucosamine 6-phosphate + acetyl-CoA = N-acetyl-D-glucosamine 6-phosphate + CoA + H(+)</text>
        <dbReference type="Rhea" id="RHEA:10292"/>
        <dbReference type="ChEBI" id="CHEBI:15378"/>
        <dbReference type="ChEBI" id="CHEBI:57287"/>
        <dbReference type="ChEBI" id="CHEBI:57288"/>
        <dbReference type="ChEBI" id="CHEBI:57513"/>
        <dbReference type="ChEBI" id="CHEBI:58725"/>
        <dbReference type="EC" id="2.3.1.4"/>
    </reaction>
</comment>
<protein>
    <recommendedName>
        <fullName evidence="1">Glucosamine 6-phosphate N-acetyltransferase</fullName>
        <ecNumber evidence="1">2.3.1.4</ecNumber>
    </recommendedName>
</protein>
<dbReference type="OrthoDB" id="10039976at2759"/>
<dbReference type="CDD" id="cd04301">
    <property type="entry name" value="NAT_SF"/>
    <property type="match status" value="1"/>
</dbReference>
<dbReference type="HOGENOM" id="CLU_983814_0_0_1"/>
<dbReference type="EC" id="2.3.1.4" evidence="1"/>
<dbReference type="InterPro" id="IPR039143">
    <property type="entry name" value="GNPNAT1-like"/>
</dbReference>